<sequence length="59" mass="7088">MEIKFLGYQILAIGIIWTGMAFFFSKMTEPSKVIFYVVTSWLLFLIVLFVKKFFKDRKR</sequence>
<evidence type="ECO:0000313" key="2">
    <source>
        <dbReference type="EMBL" id="MBP2258523.1"/>
    </source>
</evidence>
<evidence type="ECO:0000256" key="1">
    <source>
        <dbReference type="SAM" id="Phobius"/>
    </source>
</evidence>
<dbReference type="Proteomes" id="UP001519294">
    <property type="component" value="Unassembled WGS sequence"/>
</dbReference>
<accession>A0ABS4SAI4</accession>
<dbReference type="RefSeq" id="WP_038221023.1">
    <property type="nucleotide sequence ID" value="NZ_JAGIKX010000028.1"/>
</dbReference>
<feature type="transmembrane region" description="Helical" evidence="1">
    <location>
        <begin position="33"/>
        <end position="50"/>
    </location>
</feature>
<keyword evidence="1" id="KW-1133">Transmembrane helix</keyword>
<reference evidence="2 3" key="1">
    <citation type="submission" date="2021-03" db="EMBL/GenBank/DDBJ databases">
        <title>Genomic Encyclopedia of Type Strains, Phase IV (KMG-IV): sequencing the most valuable type-strain genomes for metagenomic binning, comparative biology and taxonomic classification.</title>
        <authorList>
            <person name="Goeker M."/>
        </authorList>
    </citation>
    <scope>NUCLEOTIDE SEQUENCE [LARGE SCALE GENOMIC DNA]</scope>
    <source>
        <strain evidence="2 3">DSM 25790</strain>
    </source>
</reference>
<keyword evidence="1" id="KW-0472">Membrane</keyword>
<keyword evidence="3" id="KW-1185">Reference proteome</keyword>
<evidence type="ECO:0000313" key="3">
    <source>
        <dbReference type="Proteomes" id="UP001519294"/>
    </source>
</evidence>
<comment type="caution">
    <text evidence="2">The sequence shown here is derived from an EMBL/GenBank/DDBJ whole genome shotgun (WGS) entry which is preliminary data.</text>
</comment>
<gene>
    <name evidence="2" type="ORF">J2Z81_002506</name>
</gene>
<keyword evidence="1" id="KW-0812">Transmembrane</keyword>
<organism evidence="2 3">
    <name type="scientific">Virgibacillus alimentarius</name>
    <dbReference type="NCBI Taxonomy" id="698769"/>
    <lineage>
        <taxon>Bacteria</taxon>
        <taxon>Bacillati</taxon>
        <taxon>Bacillota</taxon>
        <taxon>Bacilli</taxon>
        <taxon>Bacillales</taxon>
        <taxon>Bacillaceae</taxon>
        <taxon>Virgibacillus</taxon>
    </lineage>
</organism>
<protein>
    <submittedName>
        <fullName evidence="2">Uncharacterized protein</fullName>
    </submittedName>
</protein>
<dbReference type="EMBL" id="JAGIKX010000028">
    <property type="protein sequence ID" value="MBP2258523.1"/>
    <property type="molecule type" value="Genomic_DNA"/>
</dbReference>
<feature type="transmembrane region" description="Helical" evidence="1">
    <location>
        <begin position="7"/>
        <end position="27"/>
    </location>
</feature>
<name>A0ABS4SAI4_9BACI</name>
<proteinExistence type="predicted"/>